<dbReference type="EMBL" id="HBUE01013622">
    <property type="protein sequence ID" value="CAG6449636.1"/>
    <property type="molecule type" value="Transcribed_RNA"/>
</dbReference>
<reference evidence="1" key="1">
    <citation type="submission" date="2021-05" db="EMBL/GenBank/DDBJ databases">
        <authorList>
            <person name="Alioto T."/>
            <person name="Alioto T."/>
            <person name="Gomez Garrido J."/>
        </authorList>
    </citation>
    <scope>NUCLEOTIDE SEQUENCE</scope>
</reference>
<organism evidence="1">
    <name type="scientific">Culex pipiens</name>
    <name type="common">House mosquito</name>
    <dbReference type="NCBI Taxonomy" id="7175"/>
    <lineage>
        <taxon>Eukaryota</taxon>
        <taxon>Metazoa</taxon>
        <taxon>Ecdysozoa</taxon>
        <taxon>Arthropoda</taxon>
        <taxon>Hexapoda</taxon>
        <taxon>Insecta</taxon>
        <taxon>Pterygota</taxon>
        <taxon>Neoptera</taxon>
        <taxon>Endopterygota</taxon>
        <taxon>Diptera</taxon>
        <taxon>Nematocera</taxon>
        <taxon>Culicoidea</taxon>
        <taxon>Culicidae</taxon>
        <taxon>Culicinae</taxon>
        <taxon>Culicini</taxon>
        <taxon>Culex</taxon>
        <taxon>Culex</taxon>
    </lineage>
</organism>
<name>A0A8D8EWA7_CULPI</name>
<evidence type="ECO:0000313" key="1">
    <source>
        <dbReference type="EMBL" id="CAG6449636.1"/>
    </source>
</evidence>
<dbReference type="AlphaFoldDB" id="A0A8D8EWA7"/>
<accession>A0A8D8EWA7</accession>
<protein>
    <submittedName>
        <fullName evidence="1">(northern house mosquito) hypothetical protein</fullName>
    </submittedName>
</protein>
<sequence>MLRALKLEREVLLAVPTLPAFFLDGVGNHRRFRRVTFDAHFERCRRRRRCRLLERFGHDEGVSGITDPFERIVELGFDLVRKIHGGFVNGTGLWGRNADGDGSGFGVDDTFHDDRSVRGSC</sequence>
<proteinExistence type="predicted"/>